<comment type="caution">
    <text evidence="2">The sequence shown here is derived from an EMBL/GenBank/DDBJ whole genome shotgun (WGS) entry which is preliminary data.</text>
</comment>
<protein>
    <submittedName>
        <fullName evidence="2">Uncharacterized protein</fullName>
    </submittedName>
</protein>
<dbReference type="Proteomes" id="UP000256297">
    <property type="component" value="Plasmid CBM2589_p"/>
</dbReference>
<reference evidence="3 4" key="1">
    <citation type="submission" date="2018-01" db="EMBL/GenBank/DDBJ databases">
        <authorList>
            <person name="Clerissi C."/>
        </authorList>
    </citation>
    <scope>NUCLEOTIDE SEQUENCE [LARGE SCALE GENOMIC DNA]</scope>
    <source>
        <strain evidence="2">Cupriavidus taiwanensis LMG 19430</strain>
        <strain evidence="1">Cupriavidus taiwanensis STM 3521</strain>
        <plasmid evidence="4">cbm2586_p</plasmid>
        <plasmid evidence="3">cbm2589_p</plasmid>
    </source>
</reference>
<name>A0A375CNT7_9BURK</name>
<dbReference type="EMBL" id="OFSN01000050">
    <property type="protein sequence ID" value="SOY77891.1"/>
    <property type="molecule type" value="Genomic_DNA"/>
</dbReference>
<evidence type="ECO:0000313" key="3">
    <source>
        <dbReference type="Proteomes" id="UP000256297"/>
    </source>
</evidence>
<gene>
    <name evidence="2" type="ORF">CBM2586_P30023</name>
    <name evidence="1" type="ORF">CBM2589_P30024</name>
</gene>
<proteinExistence type="predicted"/>
<evidence type="ECO:0000313" key="4">
    <source>
        <dbReference type="Proteomes" id="UP000257016"/>
    </source>
</evidence>
<sequence>MDVRRLAKPMSRVMLNKTLPHVAKSFWLIPYTATSGDPSWGAGLGMAWIRPASVCTILFLLVARQVAVSEAPGTILCQGILLKIVPPADVLSNFVPLPTARSVAGGALRLAEPGTVAVRGCRAITVPSRGHADGVGGGYRHALAASQSRPLAGPMGPGTKFCKIREQYSANRRWRFRLLHKQSQFDITPDRRFFAVGWSVMFG</sequence>
<accession>A0A375CNT7</accession>
<organism evidence="2 4">
    <name type="scientific">Cupriavidus taiwanensis</name>
    <dbReference type="NCBI Taxonomy" id="164546"/>
    <lineage>
        <taxon>Bacteria</taxon>
        <taxon>Pseudomonadati</taxon>
        <taxon>Pseudomonadota</taxon>
        <taxon>Betaproteobacteria</taxon>
        <taxon>Burkholderiales</taxon>
        <taxon>Burkholderiaceae</taxon>
        <taxon>Cupriavidus</taxon>
    </lineage>
</organism>
<evidence type="ECO:0000313" key="1">
    <source>
        <dbReference type="EMBL" id="SOY76315.1"/>
    </source>
</evidence>
<dbReference type="AlphaFoldDB" id="A0A375CNT7"/>
<dbReference type="Proteomes" id="UP000257016">
    <property type="component" value="Unassembled WGS sequence"/>
</dbReference>
<evidence type="ECO:0000313" key="2">
    <source>
        <dbReference type="EMBL" id="SOY77891.1"/>
    </source>
</evidence>
<geneLocation type="plasmid" evidence="4">
    <name>cbm2586_p</name>
</geneLocation>
<geneLocation type="plasmid" evidence="3">
    <name>cbm2589_p</name>
</geneLocation>
<dbReference type="EMBL" id="OFSP01000062">
    <property type="protein sequence ID" value="SOY76315.1"/>
    <property type="molecule type" value="Genomic_DNA"/>
</dbReference>